<evidence type="ECO:0000313" key="1">
    <source>
        <dbReference type="EMBL" id="ACF62088.1"/>
    </source>
</evidence>
<name>A0A0H3BMW3_SALNS</name>
<dbReference type="Proteomes" id="UP000008824">
    <property type="component" value="Chromosome"/>
</dbReference>
<protein>
    <submittedName>
        <fullName evidence="1">Uncharacterized protein</fullName>
    </submittedName>
</protein>
<proteinExistence type="predicted"/>
<dbReference type="AlphaFoldDB" id="A0A0H3BMW3"/>
<accession>A0A0H3BMW3</accession>
<dbReference type="KEGG" id="see:SNSL254_A4403"/>
<sequence>MTDLHVASAPSMLTDGTEQMFFEKEIVQNGSSYLVKKLSSRSRFLNK</sequence>
<dbReference type="EMBL" id="CP001113">
    <property type="protein sequence ID" value="ACF62088.1"/>
    <property type="molecule type" value="Genomic_DNA"/>
</dbReference>
<gene>
    <name evidence="1" type="ordered locus">SNSL254_A4403</name>
</gene>
<evidence type="ECO:0000313" key="2">
    <source>
        <dbReference type="Proteomes" id="UP000008824"/>
    </source>
</evidence>
<reference evidence="1 2" key="1">
    <citation type="journal article" date="2011" name="J. Bacteriol.">
        <title>Comparative genomics of 28 Salmonella enterica isolates: evidence for CRISPR-mediated adaptive sublineage evolution.</title>
        <authorList>
            <person name="Fricke W.F."/>
            <person name="Mammel M.K."/>
            <person name="McDermott P.F."/>
            <person name="Tartera C."/>
            <person name="White D.G."/>
            <person name="Leclerc J.E."/>
            <person name="Ravel J."/>
            <person name="Cebula T.A."/>
        </authorList>
    </citation>
    <scope>NUCLEOTIDE SEQUENCE [LARGE SCALE GENOMIC DNA]</scope>
    <source>
        <strain evidence="1 2">SL254</strain>
    </source>
</reference>
<dbReference type="HOGENOM" id="CLU_3221862_0_0_6"/>
<organism evidence="1 2">
    <name type="scientific">Salmonella newport (strain SL254)</name>
    <dbReference type="NCBI Taxonomy" id="423368"/>
    <lineage>
        <taxon>Bacteria</taxon>
        <taxon>Pseudomonadati</taxon>
        <taxon>Pseudomonadota</taxon>
        <taxon>Gammaproteobacteria</taxon>
        <taxon>Enterobacterales</taxon>
        <taxon>Enterobacteriaceae</taxon>
        <taxon>Salmonella</taxon>
    </lineage>
</organism>